<accession>A0AAW7ZCY4</accession>
<keyword evidence="12" id="KW-1185">Reference proteome</keyword>
<dbReference type="Proteomes" id="UP001172911">
    <property type="component" value="Unassembled WGS sequence"/>
</dbReference>
<dbReference type="Gene3D" id="1.10.569.10">
    <property type="entry name" value="Aldehyde Ferredoxin Oxidoreductase Protein, subunit A, domain 2"/>
    <property type="match status" value="1"/>
</dbReference>
<comment type="caution">
    <text evidence="11">The sequence shown here is derived from an EMBL/GenBank/DDBJ whole genome shotgun (WGS) entry which is preliminary data.</text>
</comment>
<comment type="cofactor">
    <cofactor evidence="1">
        <name>[4Fe-4S] cluster</name>
        <dbReference type="ChEBI" id="CHEBI:49883"/>
    </cofactor>
</comment>
<proteinExistence type="inferred from homology"/>
<organism evidence="11 12">
    <name type="scientific">Desulforamulus aquiferis</name>
    <dbReference type="NCBI Taxonomy" id="1397668"/>
    <lineage>
        <taxon>Bacteria</taxon>
        <taxon>Bacillati</taxon>
        <taxon>Bacillota</taxon>
        <taxon>Clostridia</taxon>
        <taxon>Eubacteriales</taxon>
        <taxon>Peptococcaceae</taxon>
        <taxon>Desulforamulus</taxon>
    </lineage>
</organism>
<evidence type="ECO:0000256" key="5">
    <source>
        <dbReference type="ARBA" id="ARBA00023002"/>
    </source>
</evidence>
<dbReference type="InterPro" id="IPR036503">
    <property type="entry name" value="Ald_Fedxn_OxRdtase_N_sf"/>
</dbReference>
<dbReference type="RefSeq" id="WP_304542699.1">
    <property type="nucleotide sequence ID" value="NZ_JARPTC010000014.1"/>
</dbReference>
<dbReference type="InterPro" id="IPR051919">
    <property type="entry name" value="W-dependent_AOR"/>
</dbReference>
<name>A0AAW7ZCY4_9FIRM</name>
<keyword evidence="6" id="KW-0408">Iron</keyword>
<comment type="similarity">
    <text evidence="2">Belongs to the AOR/FOR family.</text>
</comment>
<evidence type="ECO:0000256" key="2">
    <source>
        <dbReference type="ARBA" id="ARBA00011032"/>
    </source>
</evidence>
<keyword evidence="5" id="KW-0560">Oxidoreductase</keyword>
<evidence type="ECO:0000256" key="7">
    <source>
        <dbReference type="ARBA" id="ARBA00023014"/>
    </source>
</evidence>
<dbReference type="Gene3D" id="1.10.599.10">
    <property type="entry name" value="Aldehyde Ferredoxin Oxidoreductase Protein, subunit A, domain 3"/>
    <property type="match status" value="1"/>
</dbReference>
<dbReference type="InterPro" id="IPR036021">
    <property type="entry name" value="Tungsten_al_ferr_oxy-like_C"/>
</dbReference>
<dbReference type="GO" id="GO:0016625">
    <property type="term" value="F:oxidoreductase activity, acting on the aldehyde or oxo group of donors, iron-sulfur protein as acceptor"/>
    <property type="evidence" value="ECO:0007669"/>
    <property type="project" value="InterPro"/>
</dbReference>
<dbReference type="InterPro" id="IPR001203">
    <property type="entry name" value="OxRdtase_Ald_Fedxn_C"/>
</dbReference>
<dbReference type="InterPro" id="IPR013983">
    <property type="entry name" value="Ald_Fedxn_OxRdtase_N"/>
</dbReference>
<comment type="cofactor">
    <cofactor evidence="8">
        <name>tungstopterin</name>
        <dbReference type="ChEBI" id="CHEBI:30402"/>
    </cofactor>
</comment>
<dbReference type="PANTHER" id="PTHR30038:SF0">
    <property type="entry name" value="TUNGSTEN-CONTAINING ALDEHYDE FERREDOXIN OXIDOREDUCTASE"/>
    <property type="match status" value="1"/>
</dbReference>
<sequence length="584" mass="62586">MKIYRVNMTKLTVTSEGVPEKWHKLGGRALTSTIIAEEVEPTCHPLGKKNKLVFAPGLLTGTAAANSGRMSVGSKSPLTGGIKESNSGGSAAQKLAKLGIKALIIEGKPEDNTFYSLHVDISGVKIQEETELVGKGNYEVIDKLSKKFGDRIGVITIGQAGEYKMSAANISIKDYHGYIRSAGRGGLGAVMSSKKIKYITIDDQGGPGVPITDKNKFMDAARIFAKGLKEHPVTGQGLPTYGTNVLVNILNEAGGLPTKNFRMGRFEGANKISGETMYEYIVDRKGKPTHNCHAGCVISCSQVYNDKDGNFVTAGFEYETIWGFGAVCMVDDLDIIAQADRICDDIGIDTIETAVAISTAMEGGIIPFGDGQGMLGLLREIGKGSYLGRIIGNGAAFTGKAFGVDRVAVVKNQAIPAYDPRAVKGIGVTYATTPMGADHTAGYSVTHNVLKVGGHIDPLVKEGNIKLSRDLQIATAAIDSAGLCLFVAFSLLDKPEVYQAMIDLIDARIGPNTTEDDIIELGKYVLGVERKFNEAAGINKAADRLPEFFEEPVPPHNVAWDFTAEELDEVFNFVDGEKKELQYC</sequence>
<dbReference type="AlphaFoldDB" id="A0AAW7ZCY4"/>
<feature type="domain" description="Aldehyde ferredoxin oxidoreductase N-terminal" evidence="10">
    <location>
        <begin position="1"/>
        <end position="207"/>
    </location>
</feature>
<protein>
    <submittedName>
        <fullName evidence="11">Aldehyde ferredoxin oxidoreductase C-terminal domain-containing protein</fullName>
    </submittedName>
</protein>
<dbReference type="Pfam" id="PF02730">
    <property type="entry name" value="AFOR_N"/>
    <property type="match status" value="1"/>
</dbReference>
<evidence type="ECO:0000256" key="4">
    <source>
        <dbReference type="ARBA" id="ARBA00022723"/>
    </source>
</evidence>
<keyword evidence="4" id="KW-0479">Metal-binding</keyword>
<evidence type="ECO:0000256" key="3">
    <source>
        <dbReference type="ARBA" id="ARBA00022485"/>
    </source>
</evidence>
<keyword evidence="3" id="KW-0004">4Fe-4S</keyword>
<feature type="region of interest" description="Disordered" evidence="9">
    <location>
        <begin position="70"/>
        <end position="89"/>
    </location>
</feature>
<dbReference type="Gene3D" id="3.60.9.10">
    <property type="entry name" value="Aldehyde ferredoxin oxidoreductase, N-terminal domain"/>
    <property type="match status" value="1"/>
</dbReference>
<evidence type="ECO:0000256" key="1">
    <source>
        <dbReference type="ARBA" id="ARBA00001966"/>
    </source>
</evidence>
<dbReference type="SUPFAM" id="SSF56228">
    <property type="entry name" value="Aldehyde ferredoxin oxidoreductase, N-terminal domain"/>
    <property type="match status" value="1"/>
</dbReference>
<keyword evidence="7" id="KW-0411">Iron-sulfur</keyword>
<dbReference type="EMBL" id="JARPTC010000014">
    <property type="protein sequence ID" value="MDO7787553.1"/>
    <property type="molecule type" value="Genomic_DNA"/>
</dbReference>
<evidence type="ECO:0000313" key="11">
    <source>
        <dbReference type="EMBL" id="MDO7787553.1"/>
    </source>
</evidence>
<dbReference type="SUPFAM" id="SSF48310">
    <property type="entry name" value="Aldehyde ferredoxin oxidoreductase, C-terminal domains"/>
    <property type="match status" value="1"/>
</dbReference>
<evidence type="ECO:0000256" key="8">
    <source>
        <dbReference type="ARBA" id="ARBA00049934"/>
    </source>
</evidence>
<evidence type="ECO:0000313" key="12">
    <source>
        <dbReference type="Proteomes" id="UP001172911"/>
    </source>
</evidence>
<dbReference type="GO" id="GO:0046872">
    <property type="term" value="F:metal ion binding"/>
    <property type="evidence" value="ECO:0007669"/>
    <property type="project" value="UniProtKB-KW"/>
</dbReference>
<reference evidence="11" key="1">
    <citation type="journal article" date="2023" name="J. Hazard. Mater.">
        <title>Anaerobic biodegradation of pyrene and benzo[a]pyrene by a new sulfate-reducing Desulforamulus aquiferis strain DSA.</title>
        <authorList>
            <person name="Zhang Z."/>
            <person name="Sun J."/>
            <person name="Gong X."/>
            <person name="Wang C."/>
            <person name="Wang H."/>
        </authorList>
    </citation>
    <scope>NUCLEOTIDE SEQUENCE</scope>
    <source>
        <strain evidence="11">DSA</strain>
    </source>
</reference>
<dbReference type="InterPro" id="IPR013984">
    <property type="entry name" value="Ald_Fedxn_OxRdtase_dom2"/>
</dbReference>
<evidence type="ECO:0000256" key="9">
    <source>
        <dbReference type="SAM" id="MobiDB-lite"/>
    </source>
</evidence>
<dbReference type="GO" id="GO:0009055">
    <property type="term" value="F:electron transfer activity"/>
    <property type="evidence" value="ECO:0007669"/>
    <property type="project" value="InterPro"/>
</dbReference>
<dbReference type="SMART" id="SM00790">
    <property type="entry name" value="AFOR_N"/>
    <property type="match status" value="1"/>
</dbReference>
<evidence type="ECO:0000259" key="10">
    <source>
        <dbReference type="SMART" id="SM00790"/>
    </source>
</evidence>
<dbReference type="InterPro" id="IPR013985">
    <property type="entry name" value="Ald_Fedxn_OxRdtase_dom3"/>
</dbReference>
<evidence type="ECO:0000256" key="6">
    <source>
        <dbReference type="ARBA" id="ARBA00023004"/>
    </source>
</evidence>
<dbReference type="PANTHER" id="PTHR30038">
    <property type="entry name" value="ALDEHYDE FERREDOXIN OXIDOREDUCTASE"/>
    <property type="match status" value="1"/>
</dbReference>
<reference evidence="11" key="2">
    <citation type="submission" date="2023-03" db="EMBL/GenBank/DDBJ databases">
        <authorList>
            <person name="Zhang Z."/>
        </authorList>
    </citation>
    <scope>NUCLEOTIDE SEQUENCE</scope>
    <source>
        <strain evidence="11">DSA</strain>
    </source>
</reference>
<gene>
    <name evidence="11" type="ORF">P6N53_10005</name>
</gene>
<dbReference type="GO" id="GO:0051539">
    <property type="term" value="F:4 iron, 4 sulfur cluster binding"/>
    <property type="evidence" value="ECO:0007669"/>
    <property type="project" value="UniProtKB-KW"/>
</dbReference>
<dbReference type="Pfam" id="PF01314">
    <property type="entry name" value="AFOR_C"/>
    <property type="match status" value="1"/>
</dbReference>